<dbReference type="STRING" id="1860102.ACCAA_450013"/>
<evidence type="ECO:0000313" key="3">
    <source>
        <dbReference type="EMBL" id="SBT07564.1"/>
    </source>
</evidence>
<dbReference type="RefSeq" id="WP_186407772.1">
    <property type="nucleotide sequence ID" value="NZ_FLQX01000122.1"/>
</dbReference>
<protein>
    <submittedName>
        <fullName evidence="3">Uncharacterized protein</fullName>
    </submittedName>
</protein>
<evidence type="ECO:0000256" key="1">
    <source>
        <dbReference type="SAM" id="MobiDB-lite"/>
    </source>
</evidence>
<proteinExistence type="predicted"/>
<accession>A0A1A8XR01</accession>
<keyword evidence="4" id="KW-1185">Reference proteome</keyword>
<feature type="region of interest" description="Disordered" evidence="1">
    <location>
        <begin position="79"/>
        <end position="98"/>
    </location>
</feature>
<keyword evidence="2" id="KW-0472">Membrane</keyword>
<name>A0A1A8XR01_9PROT</name>
<sequence>MNSHEEQSPFGFSSRRLATPPRGIFARLLTLAAGALLLLVGFMFSLVALGIVLVGGVLAIAYLKWKTRHLSAVLGEQLQQNRQSEPPPAAMDRKASGRVVEGEVIGAAEYDRAPTARQP</sequence>
<dbReference type="Proteomes" id="UP000199169">
    <property type="component" value="Unassembled WGS sequence"/>
</dbReference>
<reference evidence="3 4" key="1">
    <citation type="submission" date="2016-06" db="EMBL/GenBank/DDBJ databases">
        <authorList>
            <person name="Kjaerup R.B."/>
            <person name="Dalgaard T.S."/>
            <person name="Juul-Madsen H.R."/>
        </authorList>
    </citation>
    <scope>NUCLEOTIDE SEQUENCE [LARGE SCALE GENOMIC DNA]</scope>
    <source>
        <strain evidence="3">3</strain>
    </source>
</reference>
<evidence type="ECO:0000256" key="2">
    <source>
        <dbReference type="SAM" id="Phobius"/>
    </source>
</evidence>
<evidence type="ECO:0000313" key="4">
    <source>
        <dbReference type="Proteomes" id="UP000199169"/>
    </source>
</evidence>
<dbReference type="AlphaFoldDB" id="A0A1A8XR01"/>
<gene>
    <name evidence="3" type="ORF">ACCAA_450013</name>
</gene>
<keyword evidence="2" id="KW-1133">Transmembrane helix</keyword>
<keyword evidence="2" id="KW-0812">Transmembrane</keyword>
<organism evidence="3 4">
    <name type="scientific">Candidatus Accumulibacter aalborgensis</name>
    <dbReference type="NCBI Taxonomy" id="1860102"/>
    <lineage>
        <taxon>Bacteria</taxon>
        <taxon>Pseudomonadati</taxon>
        <taxon>Pseudomonadota</taxon>
        <taxon>Betaproteobacteria</taxon>
        <taxon>Candidatus Accumulibacter</taxon>
    </lineage>
</organism>
<feature type="transmembrane region" description="Helical" evidence="2">
    <location>
        <begin position="35"/>
        <end position="63"/>
    </location>
</feature>
<dbReference type="EMBL" id="FLQX01000122">
    <property type="protein sequence ID" value="SBT07564.1"/>
    <property type="molecule type" value="Genomic_DNA"/>
</dbReference>